<dbReference type="GO" id="GO:0016020">
    <property type="term" value="C:membrane"/>
    <property type="evidence" value="ECO:0007669"/>
    <property type="project" value="UniProtKB-SubCell"/>
</dbReference>
<dbReference type="Proteomes" id="UP000659654">
    <property type="component" value="Unassembled WGS sequence"/>
</dbReference>
<dbReference type="EMBL" id="CAJFCV020000002">
    <property type="protein sequence ID" value="CAG9102262.1"/>
    <property type="molecule type" value="Genomic_DNA"/>
</dbReference>
<dbReference type="PANTHER" id="PTHR31357">
    <property type="entry name" value="SERPENTINE RECEPTOR CLASS ALPHA-10"/>
    <property type="match status" value="1"/>
</dbReference>
<organism evidence="6 7">
    <name type="scientific">Bursaphelenchus xylophilus</name>
    <name type="common">Pinewood nematode worm</name>
    <name type="synonym">Aphelenchoides xylophilus</name>
    <dbReference type="NCBI Taxonomy" id="6326"/>
    <lineage>
        <taxon>Eukaryota</taxon>
        <taxon>Metazoa</taxon>
        <taxon>Ecdysozoa</taxon>
        <taxon>Nematoda</taxon>
        <taxon>Chromadorea</taxon>
        <taxon>Rhabditida</taxon>
        <taxon>Tylenchina</taxon>
        <taxon>Tylenchomorpha</taxon>
        <taxon>Aphelenchoidea</taxon>
        <taxon>Aphelenchoididae</taxon>
        <taxon>Bursaphelenchus</taxon>
    </lineage>
</organism>
<evidence type="ECO:0000256" key="4">
    <source>
        <dbReference type="ARBA" id="ARBA00023136"/>
    </source>
</evidence>
<dbReference type="PANTHER" id="PTHR31357:SF18">
    <property type="entry name" value="SERPENTINE RECEPTOR, CLASS T"/>
    <property type="match status" value="1"/>
</dbReference>
<comment type="caution">
    <text evidence="6">The sequence shown here is derived from an EMBL/GenBank/DDBJ whole genome shotgun (WGS) entry which is preliminary data.</text>
</comment>
<evidence type="ECO:0000256" key="1">
    <source>
        <dbReference type="ARBA" id="ARBA00004141"/>
    </source>
</evidence>
<dbReference type="InterPro" id="IPR051080">
    <property type="entry name" value="Nematode_rcpt-like_serp_alpha"/>
</dbReference>
<name>A0A7I8WZ29_BURXY</name>
<feature type="transmembrane region" description="Helical" evidence="5">
    <location>
        <begin position="185"/>
        <end position="206"/>
    </location>
</feature>
<evidence type="ECO:0000256" key="5">
    <source>
        <dbReference type="SAM" id="Phobius"/>
    </source>
</evidence>
<dbReference type="OrthoDB" id="5820030at2759"/>
<protein>
    <submittedName>
        <fullName evidence="6">(pine wood nematode) hypothetical protein</fullName>
    </submittedName>
</protein>
<proteinExistence type="predicted"/>
<evidence type="ECO:0000313" key="7">
    <source>
        <dbReference type="Proteomes" id="UP000659654"/>
    </source>
</evidence>
<dbReference type="Gene3D" id="1.20.1070.10">
    <property type="entry name" value="Rhodopsin 7-helix transmembrane proteins"/>
    <property type="match status" value="1"/>
</dbReference>
<dbReference type="Proteomes" id="UP000582659">
    <property type="component" value="Unassembled WGS sequence"/>
</dbReference>
<feature type="transmembrane region" description="Helical" evidence="5">
    <location>
        <begin position="140"/>
        <end position="160"/>
    </location>
</feature>
<dbReference type="InterPro" id="IPR019408">
    <property type="entry name" value="7TM_GPCR_serpentine_rcpt_Srab"/>
</dbReference>
<keyword evidence="2 5" id="KW-0812">Transmembrane</keyword>
<dbReference type="GO" id="GO:0004984">
    <property type="term" value="F:olfactory receptor activity"/>
    <property type="evidence" value="ECO:0007669"/>
    <property type="project" value="TreeGrafter"/>
</dbReference>
<feature type="transmembrane region" description="Helical" evidence="5">
    <location>
        <begin position="274"/>
        <end position="298"/>
    </location>
</feature>
<feature type="transmembrane region" description="Helical" evidence="5">
    <location>
        <begin position="61"/>
        <end position="81"/>
    </location>
</feature>
<dbReference type="AlphaFoldDB" id="A0A7I8WZ29"/>
<keyword evidence="3 5" id="KW-1133">Transmembrane helix</keyword>
<reference evidence="6" key="1">
    <citation type="submission" date="2020-09" db="EMBL/GenBank/DDBJ databases">
        <authorList>
            <person name="Kikuchi T."/>
        </authorList>
    </citation>
    <scope>NUCLEOTIDE SEQUENCE</scope>
    <source>
        <strain evidence="6">Ka4C1</strain>
    </source>
</reference>
<dbReference type="EMBL" id="CAJFDI010000002">
    <property type="protein sequence ID" value="CAD5217976.1"/>
    <property type="molecule type" value="Genomic_DNA"/>
</dbReference>
<feature type="transmembrane region" description="Helical" evidence="5">
    <location>
        <begin position="240"/>
        <end position="262"/>
    </location>
</feature>
<dbReference type="Pfam" id="PF10292">
    <property type="entry name" value="7TM_GPCR_Srab"/>
    <property type="match status" value="1"/>
</dbReference>
<keyword evidence="7" id="KW-1185">Reference proteome</keyword>
<feature type="transmembrane region" description="Helical" evidence="5">
    <location>
        <begin position="101"/>
        <end position="120"/>
    </location>
</feature>
<sequence length="339" mass="39077">MNNELCISAEASRNDVLTKIQEIVTIGISFVALIGTFYTFGTREKRNQTFHFNFKLILWNVWLSVFLHVFFAFFANLYNILLQAFSAYCDNFYTKWVCVLLRWPISWTTVSLTFLHLAAFTERYMATRSRGNYEKMGKRIGICLIAATWLITVVISYAAYGTSNYNEYIPVCTVTLDDNRDRIKILLYVLMAVDGVTTVADVVLYVMNKREIARGYGTKFKDYSLSKSFQQTENYVTSRLIIPVSLIYSAFYLSYLIIAISARGLFGDPSQKSYFVTAIAIAHYLLDTSMVLCISVYIRISYKMQRDRNRLDLVQSDSRKTEAYFRQLGALWNNMPPVG</sequence>
<evidence type="ECO:0000313" key="6">
    <source>
        <dbReference type="EMBL" id="CAD5217976.1"/>
    </source>
</evidence>
<dbReference type="SMR" id="A0A7I8WZ29"/>
<feature type="transmembrane region" description="Helical" evidence="5">
    <location>
        <begin position="20"/>
        <end position="40"/>
    </location>
</feature>
<accession>A0A7I8WZ29</accession>
<gene>
    <name evidence="6" type="ORF">BXYJ_LOCUS5369</name>
</gene>
<evidence type="ECO:0000256" key="2">
    <source>
        <dbReference type="ARBA" id="ARBA00022692"/>
    </source>
</evidence>
<evidence type="ECO:0000256" key="3">
    <source>
        <dbReference type="ARBA" id="ARBA00022989"/>
    </source>
</evidence>
<comment type="subcellular location">
    <subcellularLocation>
        <location evidence="1">Membrane</location>
        <topology evidence="1">Multi-pass membrane protein</topology>
    </subcellularLocation>
</comment>
<keyword evidence="4 5" id="KW-0472">Membrane</keyword>